<evidence type="ECO:0000313" key="2">
    <source>
        <dbReference type="Proteomes" id="UP000076857"/>
    </source>
</evidence>
<evidence type="ECO:0000313" key="1">
    <source>
        <dbReference type="EMBL" id="QJQ09786.1"/>
    </source>
</evidence>
<sequence>MRLPVYPQDLARNRGFKTLAKRLRRQWCGPHPISLELAQEILAKGFGYRGFYDLRQESKNWTPGAPSPRFTDIRYGILTAAKAAMSPKDLLAVDHAELERLVAYLPLSVLIATTAVQVNRLQAESSRGTLIGGCISTFELPPELPESLTSCLRCQIYRPELNGYDTTRTSRSSDVSL</sequence>
<gene>
    <name evidence="1" type="ORF">A3L25_010265</name>
</gene>
<dbReference type="AlphaFoldDB" id="A0AAP9MZJ4"/>
<dbReference type="Proteomes" id="UP000076857">
    <property type="component" value="Chromosome"/>
</dbReference>
<name>A0AAP9MZJ4_PSEPU</name>
<reference evidence="1 2" key="2">
    <citation type="submission" date="2020-04" db="EMBL/GenBank/DDBJ databases">
        <title>Complete genome sequence of Pseudomonas putida strain JQ581.</title>
        <authorList>
            <person name="Mu Y."/>
        </authorList>
    </citation>
    <scope>NUCLEOTIDE SEQUENCE [LARGE SCALE GENOMIC DNA]</scope>
    <source>
        <strain evidence="1 2">JQ581</strain>
    </source>
</reference>
<reference evidence="1 2" key="1">
    <citation type="submission" date="2016-04" db="EMBL/GenBank/DDBJ databases">
        <authorList>
            <person name="Qiu J."/>
        </authorList>
    </citation>
    <scope>NUCLEOTIDE SEQUENCE [LARGE SCALE GENOMIC DNA]</scope>
    <source>
        <strain evidence="1 2">JQ581</strain>
    </source>
</reference>
<proteinExistence type="predicted"/>
<dbReference type="EMBL" id="CP050951">
    <property type="protein sequence ID" value="QJQ09786.1"/>
    <property type="molecule type" value="Genomic_DNA"/>
</dbReference>
<accession>A0AAP9MZJ4</accession>
<dbReference type="RefSeq" id="WP_155737881.1">
    <property type="nucleotide sequence ID" value="NZ_CP050951.1"/>
</dbReference>
<organism evidence="1 2">
    <name type="scientific">Pseudomonas putida</name>
    <name type="common">Arthrobacter siderocapsulatus</name>
    <dbReference type="NCBI Taxonomy" id="303"/>
    <lineage>
        <taxon>Bacteria</taxon>
        <taxon>Pseudomonadati</taxon>
        <taxon>Pseudomonadota</taxon>
        <taxon>Gammaproteobacteria</taxon>
        <taxon>Pseudomonadales</taxon>
        <taxon>Pseudomonadaceae</taxon>
        <taxon>Pseudomonas</taxon>
    </lineage>
</organism>
<protein>
    <submittedName>
        <fullName evidence="1">Uncharacterized protein</fullName>
    </submittedName>
</protein>